<evidence type="ECO:0000313" key="1">
    <source>
        <dbReference type="EMBL" id="MBW94907.1"/>
    </source>
</evidence>
<name>A0A2P2JN40_RHIMU</name>
<reference evidence="1" key="1">
    <citation type="submission" date="2018-02" db="EMBL/GenBank/DDBJ databases">
        <title>Rhizophora mucronata_Transcriptome.</title>
        <authorList>
            <person name="Meera S.P."/>
            <person name="Sreeshan A."/>
            <person name="Augustine A."/>
        </authorList>
    </citation>
    <scope>NUCLEOTIDE SEQUENCE</scope>
    <source>
        <tissue evidence="1">Leaf</tissue>
    </source>
</reference>
<organism evidence="1">
    <name type="scientific">Rhizophora mucronata</name>
    <name type="common">Asiatic mangrove</name>
    <dbReference type="NCBI Taxonomy" id="61149"/>
    <lineage>
        <taxon>Eukaryota</taxon>
        <taxon>Viridiplantae</taxon>
        <taxon>Streptophyta</taxon>
        <taxon>Embryophyta</taxon>
        <taxon>Tracheophyta</taxon>
        <taxon>Spermatophyta</taxon>
        <taxon>Magnoliopsida</taxon>
        <taxon>eudicotyledons</taxon>
        <taxon>Gunneridae</taxon>
        <taxon>Pentapetalae</taxon>
        <taxon>rosids</taxon>
        <taxon>fabids</taxon>
        <taxon>Malpighiales</taxon>
        <taxon>Rhizophoraceae</taxon>
        <taxon>Rhizophora</taxon>
    </lineage>
</organism>
<protein>
    <submittedName>
        <fullName evidence="1">Uncharacterized protein</fullName>
    </submittedName>
</protein>
<dbReference type="AlphaFoldDB" id="A0A2P2JN40"/>
<sequence length="29" mass="3306">MALSLIPSTIIRLVVVIPLENFGFKHLQR</sequence>
<dbReference type="EMBL" id="GGEC01014424">
    <property type="protein sequence ID" value="MBW94907.1"/>
    <property type="molecule type" value="Transcribed_RNA"/>
</dbReference>
<accession>A0A2P2JN40</accession>
<proteinExistence type="predicted"/>